<organism evidence="2 3">
    <name type="scientific">Hydra vulgaris</name>
    <name type="common">Hydra</name>
    <name type="synonym">Hydra attenuata</name>
    <dbReference type="NCBI Taxonomy" id="6087"/>
    <lineage>
        <taxon>Eukaryota</taxon>
        <taxon>Metazoa</taxon>
        <taxon>Cnidaria</taxon>
        <taxon>Hydrozoa</taxon>
        <taxon>Hydroidolina</taxon>
        <taxon>Anthoathecata</taxon>
        <taxon>Aplanulata</taxon>
        <taxon>Hydridae</taxon>
        <taxon>Hydra</taxon>
    </lineage>
</organism>
<dbReference type="PANTHER" id="PTHR46270">
    <property type="entry name" value="ARMADILLO-TYPE FOLD-RELATED"/>
    <property type="match status" value="1"/>
</dbReference>
<evidence type="ECO:0000259" key="1">
    <source>
        <dbReference type="Pfam" id="PF13676"/>
    </source>
</evidence>
<evidence type="ECO:0000313" key="3">
    <source>
        <dbReference type="RefSeq" id="XP_065651880.1"/>
    </source>
</evidence>
<dbReference type="Proteomes" id="UP001652625">
    <property type="component" value="Chromosome 04"/>
</dbReference>
<name>A0ABM4BRV6_HYDVU</name>
<accession>A0ABM4BRV6</accession>
<reference evidence="3" key="1">
    <citation type="submission" date="2025-08" db="UniProtKB">
        <authorList>
            <consortium name="RefSeq"/>
        </authorList>
    </citation>
    <scope>IDENTIFICATION</scope>
</reference>
<dbReference type="SUPFAM" id="SSF52200">
    <property type="entry name" value="Toll/Interleukin receptor TIR domain"/>
    <property type="match status" value="1"/>
</dbReference>
<dbReference type="GeneID" id="136079653"/>
<evidence type="ECO:0000313" key="2">
    <source>
        <dbReference type="Proteomes" id="UP001652625"/>
    </source>
</evidence>
<gene>
    <name evidence="3" type="primary">LOC136079653</name>
</gene>
<sequence>MSNQKESKKKHIYFLCDEKDKQGIAVAEQIKSELSDMRMRIYCPRKNEDVNTTIAQGIDNACVVLVFSSPSLESSKNGSKILNYADQTKTPIINIKLLNGFQAKKWLGAILAAARTCSTKIEDILKTFELIGVNGLTLEENETNKPFEFETPFFSGGTKLGNMSAFYYQDDEHPMEFEFFELCNGKIYGQGDDDVGSFTVAGFYSIENSKGVIKMEKKYVGLHTVSYVGNIVLNTAVHELTGYWIIEDYDETYTGKFSIFLYPDQMNQNVINNIETDCKKKENKIMLSFSKEQENLAYFVSKKLFDNGIQTIFETQDMHEMIKLAAKEATVVIPFMSSSYEASNDLKQYLSYVDQIEIPIIPVKAEPFPYTQSGWLGVICAGALYTEICTFKEVDSKIKDLIAQIQPHLKVDEVDYTNGNFCNVSGKATGYYIQYEEKFDMTFDMLALINGRIAGQGDDDIGSFVIHGEYCDMDLLTKNESLFTFKKHYIGMHDVDYSGIVTQTKISLSLDGNWIIDDLNDSFHIEISRTQTLVPRGLHVMLSYQWNNQELVKRVANILKERNIPVWFDIAGDMKGNINAAMANGVENSALILSFNTTAYSKSVNCQKELTYATQLNKPILPILLEDFSYFKESWLGQIISSLNKIDLKNTEQFEMNVETLVKSIDEIAIKKSIDSVELMQELEVKTIFEGGTVNGYYYQDNESYSMSFEFFRLSKGNVSGQGSDVVGNFTMAGKYNNKGKVSFKKQYIGQHYVEYTGIIVEHENGFEINGTWNIENCMMDKFVLKSFTF</sequence>
<dbReference type="Pfam" id="PF13676">
    <property type="entry name" value="TIR_2"/>
    <property type="match status" value="1"/>
</dbReference>
<dbReference type="PANTHER" id="PTHR46270:SF2">
    <property type="entry name" value="TIR DOMAIN-CONTAINING PROTEIN"/>
    <property type="match status" value="1"/>
</dbReference>
<keyword evidence="2" id="KW-1185">Reference proteome</keyword>
<protein>
    <submittedName>
        <fullName evidence="3">Uncharacterized protein LOC136079653</fullName>
    </submittedName>
</protein>
<proteinExistence type="predicted"/>
<dbReference type="InterPro" id="IPR035897">
    <property type="entry name" value="Toll_tir_struct_dom_sf"/>
</dbReference>
<dbReference type="Gene3D" id="3.40.50.10140">
    <property type="entry name" value="Toll/interleukin-1 receptor homology (TIR) domain"/>
    <property type="match status" value="1"/>
</dbReference>
<dbReference type="InterPro" id="IPR000157">
    <property type="entry name" value="TIR_dom"/>
</dbReference>
<dbReference type="RefSeq" id="XP_065651880.1">
    <property type="nucleotide sequence ID" value="XM_065795808.1"/>
</dbReference>
<feature type="domain" description="TIR" evidence="1">
    <location>
        <begin position="540"/>
        <end position="661"/>
    </location>
</feature>